<name>A0ACD0NYK2_9BASI</name>
<evidence type="ECO:0000313" key="2">
    <source>
        <dbReference type="Proteomes" id="UP000245626"/>
    </source>
</evidence>
<gene>
    <name evidence="1" type="ORF">IE53DRAFT_362070</name>
</gene>
<reference evidence="1 2" key="1">
    <citation type="journal article" date="2018" name="Mol. Biol. Evol.">
        <title>Broad Genomic Sampling Reveals a Smut Pathogenic Ancestry of the Fungal Clade Ustilaginomycotina.</title>
        <authorList>
            <person name="Kijpornyongpan T."/>
            <person name="Mondo S.J."/>
            <person name="Barry K."/>
            <person name="Sandor L."/>
            <person name="Lee J."/>
            <person name="Lipzen A."/>
            <person name="Pangilinan J."/>
            <person name="LaButti K."/>
            <person name="Hainaut M."/>
            <person name="Henrissat B."/>
            <person name="Grigoriev I.V."/>
            <person name="Spatafora J.W."/>
            <person name="Aime M.C."/>
        </authorList>
    </citation>
    <scope>NUCLEOTIDE SEQUENCE [LARGE SCALE GENOMIC DNA]</scope>
    <source>
        <strain evidence="1 2">SA 807</strain>
    </source>
</reference>
<protein>
    <submittedName>
        <fullName evidence="1">Uncharacterized protein</fullName>
    </submittedName>
</protein>
<dbReference type="EMBL" id="KZ819896">
    <property type="protein sequence ID" value="PWN50799.1"/>
    <property type="molecule type" value="Genomic_DNA"/>
</dbReference>
<dbReference type="Proteomes" id="UP000245626">
    <property type="component" value="Unassembled WGS sequence"/>
</dbReference>
<accession>A0ACD0NYK2</accession>
<keyword evidence="2" id="KW-1185">Reference proteome</keyword>
<organism evidence="1 2">
    <name type="scientific">Violaceomyces palustris</name>
    <dbReference type="NCBI Taxonomy" id="1673888"/>
    <lineage>
        <taxon>Eukaryota</taxon>
        <taxon>Fungi</taxon>
        <taxon>Dikarya</taxon>
        <taxon>Basidiomycota</taxon>
        <taxon>Ustilaginomycotina</taxon>
        <taxon>Ustilaginomycetes</taxon>
        <taxon>Violaceomycetales</taxon>
        <taxon>Violaceomycetaceae</taxon>
        <taxon>Violaceomyces</taxon>
    </lineage>
</organism>
<evidence type="ECO:0000313" key="1">
    <source>
        <dbReference type="EMBL" id="PWN50799.1"/>
    </source>
</evidence>
<proteinExistence type="predicted"/>
<sequence length="1433" mass="148848">MQSASSPDQTQQRNLSSHNAQPSSSSSSSPSGQQSSSPQHIAKLDGVLYHFYSTTATIVTQARLTHVGQASSLPNAPKQDQRISKWFALQLKDQDFFREELRYWRSISSILAHSSANGGVAFVPPLVLDIILDTSAIQPEHSLMLSFRQPGEASGSNSPLAASAKTTTDGRYTFPSVHLASGPKESILRGGGDESDLSSKPIVLERWKLEFHPAPTRSAPELPTLYKRSISHFRALFTIANSLPVHRLRSRIDAARSRAEARASRALRKSEAIRSHAEGSQSQTVRKDSGSQDDAAIASQVPVALGDLDSELRIGCRLGMQDEPDRAVGEVGIDEVLEAEKIVMKDEEARQSQESLVSNQASKSQSINSHLVTRKLAPLITSLGTLHFTVTYRKYVDYSVEDLESLKSVRDMQIELEEDYFRPTVEMVRRRTGSGVERKSSISVEASSPAQRVSQASPGSPQSPGHSPTYGGAIGLGASSSPTTIPTQLPTVPERPKSLLSATAAHNRVGGLTAARLSGQGSASANPNVSTTSTAPLAIPPSEQLLSRSPGTPSVFSTSAPGRPVAGLSSLRRTGSISGNLSNNGSSLGLTGAATPSSPALAAALSTEPAFLAHGPGRRTSASERKLRSFSGLSSDNSSPPSPLIGSYGQSLTAGASPIGSSVRQPTSVRQSNLSAQAPGASFRTGSFSPSSPSPLAQQMSLQYPTNLSTTSASRLSVSPGMRSITGSPGLSLRNVFQSYAPQSPSSLSSYSRTPPTSITMTSAQGASGSIRIKGEASEVGRGGTGASLSIEGNPRTGAQPQMIKRYSTTFSYRSGRERRGFSGSLGAEGGIGGSSIDSMEPSSLPGSAGGSLGVGSSRSWAIRMEQRQQGMYGRSLGREETVGSGQGGSLSSRLRASASGGATPEGLTPSPTSQEDDIDDLVRLIDSRPLLRGANEAGSIQTGLGQSPMTHHEAARNGFNLCALQSTGARAVSIRENHPGAQASARNRVLSTGSYSSGNVSPSTRTTGLNVIRPANPLSRSQVDEMLNKLAMSVNQISPGTTSISSSIGGGGGAGGGAATGSQSNSNSPYYGSPRNAPTEISGSLPPSYSTRPRPSLRGAFEVTGSGGGIGVGSGGFRAGPNFHSVRTAPDDHSASIGRGHAGASQARGLSTSANTPPNAAQVSPKDVNVVDGILEGFEGGLGTSGHPTGDALGLVRGRPAAVDVKGGGAEDGLSSSSSRRDRDGRRSPTEFDRTEPSSSSYSNTYDPADDETAGRMELLTGDLFEDDYTPNDERAPLAPGNPGVNTNPTATMAGQALHHPHLHFGENRNGGGGGGSSSGSSSRRSTLPGVGVAPGCATGLIERTSCSTSRERERERERERRRADAELVRNFGQDLASTRGRGGRSPWRREGGVVNVNTNPTSGGAGGTAGNQTSSNVNSPLSRSICSNLDD</sequence>